<sequence>MPEAEDRAEDLRNINPPHVVYVPTDKEAENPLIAQMAAIPWWMVKIGSKWASRRTIDEICIDALRDAPEDTEYRYSDGKPYSPPDTSETLGHPHYDRVRVILRAALHPEDWNPQVGTRRALQLMIASMAVAGPSLWRGLKYDPTRRRGRTFNEGIADDE</sequence>
<protein>
    <recommendedName>
        <fullName evidence="4">Terminase</fullName>
    </recommendedName>
</protein>
<accession>A0ABU0IUA3</accession>
<proteinExistence type="predicted"/>
<dbReference type="Proteomes" id="UP001228905">
    <property type="component" value="Unassembled WGS sequence"/>
</dbReference>
<organism evidence="2 3">
    <name type="scientific">Caulobacter ginsengisoli</name>
    <dbReference type="NCBI Taxonomy" id="400775"/>
    <lineage>
        <taxon>Bacteria</taxon>
        <taxon>Pseudomonadati</taxon>
        <taxon>Pseudomonadota</taxon>
        <taxon>Alphaproteobacteria</taxon>
        <taxon>Caulobacterales</taxon>
        <taxon>Caulobacteraceae</taxon>
        <taxon>Caulobacter</taxon>
    </lineage>
</organism>
<reference evidence="2 3" key="1">
    <citation type="submission" date="2023-07" db="EMBL/GenBank/DDBJ databases">
        <title>Genomic Encyclopedia of Type Strains, Phase IV (KMG-IV): sequencing the most valuable type-strain genomes for metagenomic binning, comparative biology and taxonomic classification.</title>
        <authorList>
            <person name="Goeker M."/>
        </authorList>
    </citation>
    <scope>NUCLEOTIDE SEQUENCE [LARGE SCALE GENOMIC DNA]</scope>
    <source>
        <strain evidence="2 3">DSM 18695</strain>
    </source>
</reference>
<dbReference type="EMBL" id="JAUSVS010000007">
    <property type="protein sequence ID" value="MDQ0465574.1"/>
    <property type="molecule type" value="Genomic_DNA"/>
</dbReference>
<evidence type="ECO:0000256" key="1">
    <source>
        <dbReference type="SAM" id="MobiDB-lite"/>
    </source>
</evidence>
<evidence type="ECO:0000313" key="3">
    <source>
        <dbReference type="Proteomes" id="UP001228905"/>
    </source>
</evidence>
<gene>
    <name evidence="2" type="ORF">QO010_003363</name>
</gene>
<comment type="caution">
    <text evidence="2">The sequence shown here is derived from an EMBL/GenBank/DDBJ whole genome shotgun (WGS) entry which is preliminary data.</text>
</comment>
<evidence type="ECO:0000313" key="2">
    <source>
        <dbReference type="EMBL" id="MDQ0465574.1"/>
    </source>
</evidence>
<keyword evidence="3" id="KW-1185">Reference proteome</keyword>
<name>A0ABU0IUA3_9CAUL</name>
<dbReference type="RefSeq" id="WP_307351015.1">
    <property type="nucleotide sequence ID" value="NZ_JAUSVS010000007.1"/>
</dbReference>
<feature type="region of interest" description="Disordered" evidence="1">
    <location>
        <begin position="71"/>
        <end position="92"/>
    </location>
</feature>
<evidence type="ECO:0008006" key="4">
    <source>
        <dbReference type="Google" id="ProtNLM"/>
    </source>
</evidence>